<keyword evidence="9 17" id="KW-0808">Transferase</keyword>
<dbReference type="InterPro" id="IPR005260">
    <property type="entry name" value="Asp_kin_monofn"/>
</dbReference>
<dbReference type="EMBL" id="CP021121">
    <property type="protein sequence ID" value="ARQ70952.1"/>
    <property type="molecule type" value="Genomic_DNA"/>
</dbReference>
<dbReference type="PROSITE" id="PS00324">
    <property type="entry name" value="ASPARTOKINASE"/>
    <property type="match status" value="1"/>
</dbReference>
<dbReference type="InterPro" id="IPR018042">
    <property type="entry name" value="Aspartate_kinase_CS"/>
</dbReference>
<dbReference type="GO" id="GO:0019877">
    <property type="term" value="P:diaminopimelate biosynthetic process"/>
    <property type="evidence" value="ECO:0007669"/>
    <property type="project" value="UniProtKB-KW"/>
</dbReference>
<dbReference type="InterPro" id="IPR001048">
    <property type="entry name" value="Asp/Glu/Uridylate_kinase"/>
</dbReference>
<feature type="binding site" evidence="16">
    <location>
        <begin position="16"/>
        <end position="19"/>
    </location>
    <ligand>
        <name>ATP</name>
        <dbReference type="ChEBI" id="CHEBI:30616"/>
    </ligand>
</feature>
<evidence type="ECO:0000256" key="8">
    <source>
        <dbReference type="ARBA" id="ARBA00022605"/>
    </source>
</evidence>
<feature type="domain" description="Aspartate/glutamate/uridylate kinase" evidence="19">
    <location>
        <begin position="12"/>
        <end position="237"/>
    </location>
</feature>
<evidence type="ECO:0000256" key="18">
    <source>
        <dbReference type="RuleBase" id="RU004249"/>
    </source>
</evidence>
<accession>A0A1W7D1S3</accession>
<dbReference type="OrthoDB" id="9799110at2"/>
<evidence type="ECO:0000313" key="22">
    <source>
        <dbReference type="Proteomes" id="UP000194218"/>
    </source>
</evidence>
<protein>
    <recommendedName>
        <fullName evidence="7 17">Aspartokinase</fullName>
        <ecNumber evidence="6 17">2.7.2.4</ecNumber>
    </recommendedName>
</protein>
<dbReference type="CDD" id="cd04246">
    <property type="entry name" value="AAK_AK-DapG-like"/>
    <property type="match status" value="1"/>
</dbReference>
<dbReference type="NCBIfam" id="NF005155">
    <property type="entry name" value="PRK06635.1-4"/>
    <property type="match status" value="1"/>
</dbReference>
<feature type="binding site" evidence="16">
    <location>
        <position position="56"/>
    </location>
    <ligand>
        <name>substrate</name>
    </ligand>
</feature>
<dbReference type="GO" id="GO:0005829">
    <property type="term" value="C:cytosol"/>
    <property type="evidence" value="ECO:0007669"/>
    <property type="project" value="TreeGrafter"/>
</dbReference>
<dbReference type="PANTHER" id="PTHR21499">
    <property type="entry name" value="ASPARTATE KINASE"/>
    <property type="match status" value="1"/>
</dbReference>
<dbReference type="Proteomes" id="UP000194218">
    <property type="component" value="Chromosome"/>
</dbReference>
<evidence type="ECO:0000259" key="20">
    <source>
        <dbReference type="Pfam" id="PF22468"/>
    </source>
</evidence>
<evidence type="ECO:0000256" key="9">
    <source>
        <dbReference type="ARBA" id="ARBA00022679"/>
    </source>
</evidence>
<reference evidence="21 22" key="1">
    <citation type="submission" date="2017-05" db="EMBL/GenBank/DDBJ databases">
        <title>Complete genome sequence of Streptomyces sp. SCSIO 03032 revealed the diverse biosynthetic pathways for its bioactive secondary metabolites.</title>
        <authorList>
            <person name="Ma L."/>
            <person name="Zhu Y."/>
            <person name="Zhang W."/>
            <person name="Zhang G."/>
            <person name="Tian X."/>
            <person name="Zhang S."/>
            <person name="Zhang C."/>
        </authorList>
    </citation>
    <scope>NUCLEOTIDE SEQUENCE [LARGE SCALE GENOMIC DNA]</scope>
    <source>
        <strain evidence="21 22">SCSIO 03032</strain>
    </source>
</reference>
<feature type="domain" description="Aspartokinase ACT" evidence="20">
    <location>
        <begin position="352"/>
        <end position="410"/>
    </location>
</feature>
<keyword evidence="10 16" id="KW-0547">Nucleotide-binding</keyword>
<dbReference type="KEGG" id="smao:CAG99_20780"/>
<evidence type="ECO:0000256" key="16">
    <source>
        <dbReference type="PIRSR" id="PIRSR000726-1"/>
    </source>
</evidence>
<evidence type="ECO:0000256" key="5">
    <source>
        <dbReference type="ARBA" id="ARBA00010122"/>
    </source>
</evidence>
<dbReference type="UniPathway" id="UPA00050">
    <property type="reaction ID" value="UER00461"/>
</dbReference>
<evidence type="ECO:0000256" key="10">
    <source>
        <dbReference type="ARBA" id="ARBA00022741"/>
    </source>
</evidence>
<comment type="catalytic activity">
    <reaction evidence="15 17">
        <text>L-aspartate + ATP = 4-phospho-L-aspartate + ADP</text>
        <dbReference type="Rhea" id="RHEA:23776"/>
        <dbReference type="ChEBI" id="CHEBI:29991"/>
        <dbReference type="ChEBI" id="CHEBI:30616"/>
        <dbReference type="ChEBI" id="CHEBI:57535"/>
        <dbReference type="ChEBI" id="CHEBI:456216"/>
        <dbReference type="EC" id="2.7.2.4"/>
    </reaction>
</comment>
<dbReference type="UniPathway" id="UPA00051">
    <property type="reaction ID" value="UER00462"/>
</dbReference>
<comment type="pathway">
    <text evidence="2 18">Amino-acid biosynthesis; L-lysine biosynthesis via DAP pathway; (S)-tetrahydrodipicolinate from L-aspartate: step 1/4.</text>
</comment>
<dbReference type="NCBIfam" id="TIGR00657">
    <property type="entry name" value="asp_kinases"/>
    <property type="match status" value="1"/>
</dbReference>
<evidence type="ECO:0000259" key="19">
    <source>
        <dbReference type="Pfam" id="PF00696"/>
    </source>
</evidence>
<dbReference type="UniPathway" id="UPA00034">
    <property type="reaction ID" value="UER00015"/>
</dbReference>
<comment type="pathway">
    <text evidence="4 18">Amino-acid biosynthesis; L-threonine biosynthesis; L-threonine from L-aspartate: step 1/5.</text>
</comment>
<dbReference type="PANTHER" id="PTHR21499:SF3">
    <property type="entry name" value="ASPARTOKINASE"/>
    <property type="match status" value="1"/>
</dbReference>
<name>A0A1W7D1S3_9ACTN</name>
<keyword evidence="8 18" id="KW-0028">Amino-acid biosynthesis</keyword>
<keyword evidence="11 17" id="KW-0418">Kinase</keyword>
<dbReference type="Pfam" id="PF00696">
    <property type="entry name" value="AA_kinase"/>
    <property type="match status" value="1"/>
</dbReference>
<dbReference type="SUPFAM" id="SSF55021">
    <property type="entry name" value="ACT-like"/>
    <property type="match status" value="1"/>
</dbReference>
<dbReference type="InterPro" id="IPR054352">
    <property type="entry name" value="ACT_Aspartokinase"/>
</dbReference>
<dbReference type="GO" id="GO:0005524">
    <property type="term" value="F:ATP binding"/>
    <property type="evidence" value="ECO:0007669"/>
    <property type="project" value="UniProtKB-KW"/>
</dbReference>
<evidence type="ECO:0000313" key="21">
    <source>
        <dbReference type="EMBL" id="ARQ70952.1"/>
    </source>
</evidence>
<dbReference type="GO" id="GO:0009090">
    <property type="term" value="P:homoserine biosynthetic process"/>
    <property type="evidence" value="ECO:0007669"/>
    <property type="project" value="TreeGrafter"/>
</dbReference>
<feature type="binding site" evidence="16">
    <location>
        <position position="193"/>
    </location>
    <ligand>
        <name>ATP</name>
        <dbReference type="ChEBI" id="CHEBI:30616"/>
    </ligand>
</feature>
<feature type="binding site" evidence="16">
    <location>
        <position position="83"/>
    </location>
    <ligand>
        <name>substrate</name>
    </ligand>
</feature>
<evidence type="ECO:0000256" key="11">
    <source>
        <dbReference type="ARBA" id="ARBA00022777"/>
    </source>
</evidence>
<dbReference type="PIRSF" id="PIRSF000726">
    <property type="entry name" value="Asp_kin"/>
    <property type="match status" value="1"/>
</dbReference>
<sequence length="427" mass="43314">MRTLGARGAGEVVVQKYGGSSLATGHQLEAVARRVADAARGGRPVVTVVSARGDTTDELIDLARGINPAPRGRELDQLLATGETASAALLAMALQHIGQPATALTGAQSGILVNGPHGLGTIVAIDTERATRLLGKGEVVVVAGFQGITASGDTITLGRGGSDTTAVALAAELGSRSCEIYTDVPGVLTADPRVVPNARLLPEVDIDVMAEMAFAGARVMHARAVELAALYGIDILVGGSTATHAGTRIHHRDGQDMLEARAAVVAVVHEADVTRVTFRSAAGPEDPARAVFGSLADAAIPADMATVTSTPDGDVAVGLTVGGAHTSAVRACLAPLAGPAGGVEVDEHLAKVSIVGKGLLSRPEYVSRMLNSLGADGVGARLLAASQLRVSVTVPSGESGRAVRVLHSEFGLDAGTEAAHRHLSHQP</sequence>
<gene>
    <name evidence="21" type="ORF">CAG99_20780</name>
</gene>
<evidence type="ECO:0000256" key="6">
    <source>
        <dbReference type="ARBA" id="ARBA00013059"/>
    </source>
</evidence>
<evidence type="ECO:0000256" key="12">
    <source>
        <dbReference type="ARBA" id="ARBA00022840"/>
    </source>
</evidence>
<dbReference type="InterPro" id="IPR001341">
    <property type="entry name" value="Asp_kinase"/>
</dbReference>
<comment type="function">
    <text evidence="1">Catalyzes the phosphorylation of the beta-carboxyl group of aspartic acid with ATP to yield 4-phospho-L-aspartate, which is involved in the branched biosynthetic pathway leading to the biosynthesis of amino acids lysine, threonine, isoleucine and methionine.</text>
</comment>
<evidence type="ECO:0000256" key="3">
    <source>
        <dbReference type="ARBA" id="ARBA00004986"/>
    </source>
</evidence>
<proteinExistence type="inferred from homology"/>
<dbReference type="GO" id="GO:0004072">
    <property type="term" value="F:aspartate kinase activity"/>
    <property type="evidence" value="ECO:0007669"/>
    <property type="project" value="UniProtKB-EC"/>
</dbReference>
<comment type="similarity">
    <text evidence="5 17">Belongs to the aspartokinase family.</text>
</comment>
<evidence type="ECO:0000256" key="2">
    <source>
        <dbReference type="ARBA" id="ARBA00004766"/>
    </source>
</evidence>
<dbReference type="GO" id="GO:0009089">
    <property type="term" value="P:lysine biosynthetic process via diaminopimelate"/>
    <property type="evidence" value="ECO:0007669"/>
    <property type="project" value="UniProtKB-UniPathway"/>
</dbReference>
<evidence type="ECO:0000256" key="17">
    <source>
        <dbReference type="RuleBase" id="RU003448"/>
    </source>
</evidence>
<dbReference type="InterPro" id="IPR045865">
    <property type="entry name" value="ACT-like_dom_sf"/>
</dbReference>
<evidence type="ECO:0000256" key="4">
    <source>
        <dbReference type="ARBA" id="ARBA00005139"/>
    </source>
</evidence>
<dbReference type="Gene3D" id="3.40.1160.10">
    <property type="entry name" value="Acetylglutamate kinase-like"/>
    <property type="match status" value="1"/>
</dbReference>
<dbReference type="RefSeq" id="WP_086160791.1">
    <property type="nucleotide sequence ID" value="NZ_CP021121.1"/>
</dbReference>
<evidence type="ECO:0000256" key="7">
    <source>
        <dbReference type="ARBA" id="ARBA00016273"/>
    </source>
</evidence>
<dbReference type="Pfam" id="PF22468">
    <property type="entry name" value="ACT_9"/>
    <property type="match status" value="1"/>
</dbReference>
<dbReference type="EC" id="2.7.2.4" evidence="6 17"/>
<keyword evidence="22" id="KW-1185">Reference proteome</keyword>
<evidence type="ECO:0000256" key="1">
    <source>
        <dbReference type="ARBA" id="ARBA00002843"/>
    </source>
</evidence>
<keyword evidence="14" id="KW-0457">Lysine biosynthesis</keyword>
<organism evidence="21 22">
    <name type="scientific">Streptomyces marincola</name>
    <dbReference type="NCBI Taxonomy" id="2878388"/>
    <lineage>
        <taxon>Bacteria</taxon>
        <taxon>Bacillati</taxon>
        <taxon>Actinomycetota</taxon>
        <taxon>Actinomycetes</taxon>
        <taxon>Kitasatosporales</taxon>
        <taxon>Streptomycetaceae</taxon>
        <taxon>Streptomyces</taxon>
    </lineage>
</organism>
<dbReference type="SUPFAM" id="SSF53633">
    <property type="entry name" value="Carbamate kinase-like"/>
    <property type="match status" value="1"/>
</dbReference>
<dbReference type="GO" id="GO:0009088">
    <property type="term" value="P:threonine biosynthetic process"/>
    <property type="evidence" value="ECO:0007669"/>
    <property type="project" value="UniProtKB-UniPathway"/>
</dbReference>
<evidence type="ECO:0000256" key="13">
    <source>
        <dbReference type="ARBA" id="ARBA00022915"/>
    </source>
</evidence>
<evidence type="ECO:0000256" key="14">
    <source>
        <dbReference type="ARBA" id="ARBA00023154"/>
    </source>
</evidence>
<comment type="pathway">
    <text evidence="3 18">Amino-acid biosynthesis; L-methionine biosynthesis via de novo pathway; L-homoserine from L-aspartate: step 1/3.</text>
</comment>
<evidence type="ECO:0000256" key="15">
    <source>
        <dbReference type="ARBA" id="ARBA00047872"/>
    </source>
</evidence>
<keyword evidence="13" id="KW-0220">Diaminopimelate biosynthesis</keyword>
<dbReference type="InterPro" id="IPR036393">
    <property type="entry name" value="AceGlu_kinase-like_sf"/>
</dbReference>
<keyword evidence="12 16" id="KW-0067">ATP-binding</keyword>
<dbReference type="AlphaFoldDB" id="A0A1W7D1S3"/>
<feature type="binding site" evidence="16">
    <location>
        <begin position="182"/>
        <end position="183"/>
    </location>
    <ligand>
        <name>ATP</name>
        <dbReference type="ChEBI" id="CHEBI:30616"/>
    </ligand>
</feature>
<dbReference type="Gene3D" id="3.30.2130.10">
    <property type="entry name" value="VC0802-like"/>
    <property type="match status" value="1"/>
</dbReference>